<keyword evidence="2" id="KW-1185">Reference proteome</keyword>
<sequence>MKEKGYLYVANRPKFVNEAITSVTSLKKYNKEESCLICPQNVFTSELNNFFDIIIINNEIEKYTYLSKVLGLNKSPFEKTIFLDSDTFITDEISELFDLLDFVDIATTSEENLHTTEPFDFKYREIFPEFNSGVIVYRKNKSTQTLFIDWFNICQEYGIINDMPGLREAMLKNFDSIKYSILPQLYNTHGFKTMLILYNKVKIIHERLGYKKGVIVPHFQSFEKMEKFATKINKKHYKRLYIPRVGIISYRYSPENILLYLKRKLRYKKVSKSF</sequence>
<reference evidence="2" key="1">
    <citation type="journal article" date="2019" name="Int. J. Syst. Evol. Microbiol.">
        <title>The Global Catalogue of Microorganisms (GCM) 10K type strain sequencing project: providing services to taxonomists for standard genome sequencing and annotation.</title>
        <authorList>
            <consortium name="The Broad Institute Genomics Platform"/>
            <consortium name="The Broad Institute Genome Sequencing Center for Infectious Disease"/>
            <person name="Wu L."/>
            <person name="Ma J."/>
        </authorList>
    </citation>
    <scope>NUCLEOTIDE SEQUENCE [LARGE SCALE GENOMIC DNA]</scope>
    <source>
        <strain evidence="2">KCTC 42587</strain>
    </source>
</reference>
<dbReference type="InterPro" id="IPR029044">
    <property type="entry name" value="Nucleotide-diphossugar_trans"/>
</dbReference>
<organism evidence="1 2">
    <name type="scientific">Bizionia sediminis</name>
    <dbReference type="NCBI Taxonomy" id="1737064"/>
    <lineage>
        <taxon>Bacteria</taxon>
        <taxon>Pseudomonadati</taxon>
        <taxon>Bacteroidota</taxon>
        <taxon>Flavobacteriia</taxon>
        <taxon>Flavobacteriales</taxon>
        <taxon>Flavobacteriaceae</taxon>
        <taxon>Bizionia</taxon>
    </lineage>
</organism>
<evidence type="ECO:0008006" key="3">
    <source>
        <dbReference type="Google" id="ProtNLM"/>
    </source>
</evidence>
<name>A0ABW5KN21_9FLAO</name>
<accession>A0ABW5KN21</accession>
<dbReference type="Gene3D" id="3.90.550.10">
    <property type="entry name" value="Spore Coat Polysaccharide Biosynthesis Protein SpsA, Chain A"/>
    <property type="match status" value="1"/>
</dbReference>
<protein>
    <recommendedName>
        <fullName evidence="3">Nucleotide-diphospho-sugar transferase domain-containing protein</fullName>
    </recommendedName>
</protein>
<proteinExistence type="predicted"/>
<evidence type="ECO:0000313" key="1">
    <source>
        <dbReference type="EMBL" id="MFD2550397.1"/>
    </source>
</evidence>
<gene>
    <name evidence="1" type="ORF">ACFSQP_01085</name>
</gene>
<dbReference type="SUPFAM" id="SSF53448">
    <property type="entry name" value="Nucleotide-diphospho-sugar transferases"/>
    <property type="match status" value="1"/>
</dbReference>
<dbReference type="RefSeq" id="WP_376891151.1">
    <property type="nucleotide sequence ID" value="NZ_JBHULS010000001.1"/>
</dbReference>
<comment type="caution">
    <text evidence="1">The sequence shown here is derived from an EMBL/GenBank/DDBJ whole genome shotgun (WGS) entry which is preliminary data.</text>
</comment>
<evidence type="ECO:0000313" key="2">
    <source>
        <dbReference type="Proteomes" id="UP001597472"/>
    </source>
</evidence>
<dbReference type="Proteomes" id="UP001597472">
    <property type="component" value="Unassembled WGS sequence"/>
</dbReference>
<dbReference type="EMBL" id="JBHULS010000001">
    <property type="protein sequence ID" value="MFD2550397.1"/>
    <property type="molecule type" value="Genomic_DNA"/>
</dbReference>